<dbReference type="OrthoDB" id="1470350at2759"/>
<dbReference type="PANTHER" id="PTHR24291">
    <property type="entry name" value="CYTOCHROME P450 FAMILY 4"/>
    <property type="match status" value="1"/>
</dbReference>
<accession>A0A182FK32</accession>
<dbReference type="VEuPathDB" id="VectorBase:AALB20_030482"/>
<keyword evidence="8" id="KW-0256">Endoplasmic reticulum</keyword>
<evidence type="ECO:0000256" key="16">
    <source>
        <dbReference type="SAM" id="MobiDB-lite"/>
    </source>
</evidence>
<name>A0A182FK32_ANOAL</name>
<dbReference type="STRING" id="7167.A0A182FK32"/>
<dbReference type="SUPFAM" id="SSF48264">
    <property type="entry name" value="Cytochrome P450"/>
    <property type="match status" value="1"/>
</dbReference>
<dbReference type="InterPro" id="IPR002401">
    <property type="entry name" value="Cyt_P450_E_grp-I"/>
</dbReference>
<evidence type="ECO:0000256" key="4">
    <source>
        <dbReference type="ARBA" id="ARBA00004406"/>
    </source>
</evidence>
<evidence type="ECO:0000256" key="1">
    <source>
        <dbReference type="ARBA" id="ARBA00001971"/>
    </source>
</evidence>
<keyword evidence="10 15" id="KW-0560">Oxidoreductase</keyword>
<keyword evidence="17" id="KW-0812">Transmembrane</keyword>
<dbReference type="InterPro" id="IPR001128">
    <property type="entry name" value="Cyt_P450"/>
</dbReference>
<dbReference type="GO" id="GO:0020037">
    <property type="term" value="F:heme binding"/>
    <property type="evidence" value="ECO:0007669"/>
    <property type="project" value="InterPro"/>
</dbReference>
<evidence type="ECO:0000256" key="8">
    <source>
        <dbReference type="ARBA" id="ARBA00022824"/>
    </source>
</evidence>
<dbReference type="GO" id="GO:0004497">
    <property type="term" value="F:monooxygenase activity"/>
    <property type="evidence" value="ECO:0007669"/>
    <property type="project" value="UniProtKB-KW"/>
</dbReference>
<feature type="transmembrane region" description="Helical" evidence="17">
    <location>
        <begin position="20"/>
        <end position="39"/>
    </location>
</feature>
<evidence type="ECO:0000256" key="6">
    <source>
        <dbReference type="ARBA" id="ARBA00022617"/>
    </source>
</evidence>
<keyword evidence="17" id="KW-1133">Transmembrane helix</keyword>
<evidence type="ECO:0000256" key="9">
    <source>
        <dbReference type="ARBA" id="ARBA00022848"/>
    </source>
</evidence>
<dbReference type="GO" id="GO:0005506">
    <property type="term" value="F:iron ion binding"/>
    <property type="evidence" value="ECO:0007669"/>
    <property type="project" value="InterPro"/>
</dbReference>
<protein>
    <submittedName>
        <fullName evidence="18">Uncharacterized protein</fullName>
    </submittedName>
</protein>
<dbReference type="Proteomes" id="UP000069272">
    <property type="component" value="Chromosome X"/>
</dbReference>
<dbReference type="PANTHER" id="PTHR24291:SF189">
    <property type="entry name" value="CYTOCHROME P450 4C3-RELATED"/>
    <property type="match status" value="1"/>
</dbReference>
<evidence type="ECO:0000256" key="10">
    <source>
        <dbReference type="ARBA" id="ARBA00023002"/>
    </source>
</evidence>
<dbReference type="PRINTS" id="PR00463">
    <property type="entry name" value="EP450I"/>
</dbReference>
<evidence type="ECO:0000313" key="19">
    <source>
        <dbReference type="Proteomes" id="UP000069272"/>
    </source>
</evidence>
<dbReference type="PRINTS" id="PR00385">
    <property type="entry name" value="P450"/>
</dbReference>
<feature type="binding site" description="axial binding residue" evidence="14">
    <location>
        <position position="493"/>
    </location>
    <ligand>
        <name>heme</name>
        <dbReference type="ChEBI" id="CHEBI:30413"/>
    </ligand>
    <ligandPart>
        <name>Fe</name>
        <dbReference type="ChEBI" id="CHEBI:18248"/>
    </ligandPart>
</feature>
<keyword evidence="19" id="KW-1185">Reference proteome</keyword>
<evidence type="ECO:0000256" key="12">
    <source>
        <dbReference type="ARBA" id="ARBA00023033"/>
    </source>
</evidence>
<dbReference type="CDD" id="cd20660">
    <property type="entry name" value="CYP4V-like"/>
    <property type="match status" value="1"/>
</dbReference>
<dbReference type="Gene3D" id="1.10.630.10">
    <property type="entry name" value="Cytochrome P450"/>
    <property type="match status" value="1"/>
</dbReference>
<reference evidence="18 19" key="1">
    <citation type="journal article" date="2017" name="G3 (Bethesda)">
        <title>The Physical Genome Mapping of Anopheles albimanus Corrected Scaffold Misassemblies and Identified Interarm Rearrangements in Genus Anopheles.</title>
        <authorList>
            <person name="Artemov G.N."/>
            <person name="Peery A.N."/>
            <person name="Jiang X."/>
            <person name="Tu Z."/>
            <person name="Stegniy V.N."/>
            <person name="Sharakhova M.V."/>
            <person name="Sharakhov I.V."/>
        </authorList>
    </citation>
    <scope>NUCLEOTIDE SEQUENCE [LARGE SCALE GENOMIC DNA]</scope>
    <source>
        <strain evidence="18 19">ALBI9_A</strain>
    </source>
</reference>
<evidence type="ECO:0000256" key="14">
    <source>
        <dbReference type="PIRSR" id="PIRSR602401-1"/>
    </source>
</evidence>
<dbReference type="EnsemblMetazoa" id="AALB006878-RA">
    <property type="protein sequence ID" value="AALB006878-PA"/>
    <property type="gene ID" value="AALB006878"/>
</dbReference>
<dbReference type="Pfam" id="PF00067">
    <property type="entry name" value="p450"/>
    <property type="match status" value="1"/>
</dbReference>
<keyword evidence="11 14" id="KW-0408">Iron</keyword>
<evidence type="ECO:0000256" key="5">
    <source>
        <dbReference type="ARBA" id="ARBA00010617"/>
    </source>
</evidence>
<organism evidence="18 19">
    <name type="scientific">Anopheles albimanus</name>
    <name type="common">New world malaria mosquito</name>
    <dbReference type="NCBI Taxonomy" id="7167"/>
    <lineage>
        <taxon>Eukaryota</taxon>
        <taxon>Metazoa</taxon>
        <taxon>Ecdysozoa</taxon>
        <taxon>Arthropoda</taxon>
        <taxon>Hexapoda</taxon>
        <taxon>Insecta</taxon>
        <taxon>Pterygota</taxon>
        <taxon>Neoptera</taxon>
        <taxon>Endopterygota</taxon>
        <taxon>Diptera</taxon>
        <taxon>Nematocera</taxon>
        <taxon>Culicoidea</taxon>
        <taxon>Culicidae</taxon>
        <taxon>Anophelinae</taxon>
        <taxon>Anopheles</taxon>
    </lineage>
</organism>
<comment type="similarity">
    <text evidence="5 15">Belongs to the cytochrome P450 family.</text>
</comment>
<feature type="compositionally biased region" description="Low complexity" evidence="16">
    <location>
        <begin position="299"/>
        <end position="310"/>
    </location>
</feature>
<reference evidence="18" key="2">
    <citation type="submission" date="2022-08" db="UniProtKB">
        <authorList>
            <consortium name="EnsemblMetazoa"/>
        </authorList>
    </citation>
    <scope>IDENTIFICATION</scope>
    <source>
        <strain evidence="18">STECLA/ALBI9_A</strain>
    </source>
</reference>
<evidence type="ECO:0000256" key="17">
    <source>
        <dbReference type="SAM" id="Phobius"/>
    </source>
</evidence>
<feature type="compositionally biased region" description="Basic and acidic residues" evidence="16">
    <location>
        <begin position="281"/>
        <end position="297"/>
    </location>
</feature>
<evidence type="ECO:0000256" key="15">
    <source>
        <dbReference type="RuleBase" id="RU000461"/>
    </source>
</evidence>
<evidence type="ECO:0000313" key="18">
    <source>
        <dbReference type="EnsemblMetazoa" id="AALB006878-PA"/>
    </source>
</evidence>
<dbReference type="GeneID" id="118458317"/>
<evidence type="ECO:0000256" key="3">
    <source>
        <dbReference type="ARBA" id="ARBA00004174"/>
    </source>
</evidence>
<keyword evidence="7 14" id="KW-0479">Metal-binding</keyword>
<dbReference type="GO" id="GO:0005789">
    <property type="term" value="C:endoplasmic reticulum membrane"/>
    <property type="evidence" value="ECO:0007669"/>
    <property type="project" value="UniProtKB-SubCell"/>
</dbReference>
<comment type="function">
    <text evidence="2">May be involved in the metabolism of insect hormones and in the breakdown of synthetic insecticides.</text>
</comment>
<dbReference type="InterPro" id="IPR017972">
    <property type="entry name" value="Cyt_P450_CS"/>
</dbReference>
<dbReference type="VEuPathDB" id="VectorBase:AALB006878"/>
<dbReference type="RefSeq" id="XP_035776557.1">
    <property type="nucleotide sequence ID" value="XM_035920664.1"/>
</dbReference>
<evidence type="ECO:0000256" key="2">
    <source>
        <dbReference type="ARBA" id="ARBA00003690"/>
    </source>
</evidence>
<evidence type="ECO:0000256" key="11">
    <source>
        <dbReference type="ARBA" id="ARBA00023004"/>
    </source>
</evidence>
<proteinExistence type="inferred from homology"/>
<comment type="cofactor">
    <cofactor evidence="1 14">
        <name>heme</name>
        <dbReference type="ChEBI" id="CHEBI:30413"/>
    </cofactor>
</comment>
<comment type="subcellular location">
    <subcellularLocation>
        <location evidence="4">Endoplasmic reticulum membrane</location>
        <topology evidence="4">Peripheral membrane protein</topology>
    </subcellularLocation>
    <subcellularLocation>
        <location evidence="3">Microsome membrane</location>
        <topology evidence="3">Peripheral membrane protein</topology>
    </subcellularLocation>
</comment>
<dbReference type="InterPro" id="IPR036396">
    <property type="entry name" value="Cyt_P450_sf"/>
</dbReference>
<keyword evidence="6 14" id="KW-0349">Heme</keyword>
<dbReference type="PROSITE" id="PS00086">
    <property type="entry name" value="CYTOCHROME_P450"/>
    <property type="match status" value="1"/>
</dbReference>
<dbReference type="GO" id="GO:0016705">
    <property type="term" value="F:oxidoreductase activity, acting on paired donors, with incorporation or reduction of molecular oxygen"/>
    <property type="evidence" value="ECO:0007669"/>
    <property type="project" value="InterPro"/>
</dbReference>
<feature type="region of interest" description="Disordered" evidence="16">
    <location>
        <begin position="281"/>
        <end position="311"/>
    </location>
</feature>
<keyword evidence="9" id="KW-0492">Microsome</keyword>
<keyword evidence="12 15" id="KW-0503">Monooxygenase</keyword>
<keyword evidence="13 17" id="KW-0472">Membrane</keyword>
<dbReference type="InterPro" id="IPR050196">
    <property type="entry name" value="Cytochrome_P450_Monoox"/>
</dbReference>
<dbReference type="AlphaFoldDB" id="A0A182FK32"/>
<dbReference type="KEGG" id="aali:118458317"/>
<evidence type="ECO:0000256" key="13">
    <source>
        <dbReference type="ARBA" id="ARBA00023136"/>
    </source>
</evidence>
<evidence type="ECO:0000256" key="7">
    <source>
        <dbReference type="ARBA" id="ARBA00022723"/>
    </source>
</evidence>
<sequence>MESLIGGSILLTKLTKLSVIFSPITLLLVTAVVCAIAVYNRTRSHLVRQIDKIPGPAGLPILGNTLHINVDHDEIFNRIIAIRKLYGRNQGFSRAWNGPLPYVMISKASAVERILGSQKHIEKSHDYEFLKPWLGTGLLTSEGRKWHPRRKILTPAFHFKILDDFVDIFQEQSAVLVKRLEAELGNDAGFNCFPYVTLCALDVVCETAMGRQVNAQYNSDSEYVKAVYQIGSIVQNRQQKIWLQPDFIFRRTQDYRDHQKCLAILHEFSNRVIHERKEEIRQQRLSKEDGNNNHSAERNGTAADGNNNGDFLSHEEIGRKKRLAFLDLLIEASQDGTVLSHEDIREEVDTFMFEGHDTTSAAISWILLLLGGDPAIQERIVEEIDLIMGGDRERFPTMQELNEMKYLEACIKEGLRLYPSVPLIARHLTEDVDIDGYTLPAGTTAMIVVYQLHRNPDVFPNPDKYNPDHFLPENCRGRHPYAYIPFSAGPRNCIGQKFALLEEKSIISAVLRKYRIEAVDRRENLTLLGELILRPKNGLRIRISRRN</sequence>